<dbReference type="AlphaFoldDB" id="A0A2I2MF79"/>
<dbReference type="OrthoDB" id="9885506at2"/>
<feature type="compositionally biased region" description="Polar residues" evidence="1">
    <location>
        <begin position="263"/>
        <end position="279"/>
    </location>
</feature>
<protein>
    <submittedName>
        <fullName evidence="2">Uncharacterized protein</fullName>
    </submittedName>
</protein>
<evidence type="ECO:0000256" key="1">
    <source>
        <dbReference type="SAM" id="MobiDB-lite"/>
    </source>
</evidence>
<evidence type="ECO:0000313" key="2">
    <source>
        <dbReference type="EMBL" id="SOU91856.1"/>
    </source>
</evidence>
<feature type="region of interest" description="Disordered" evidence="1">
    <location>
        <begin position="241"/>
        <end position="315"/>
    </location>
</feature>
<feature type="compositionally biased region" description="Basic and acidic residues" evidence="1">
    <location>
        <begin position="282"/>
        <end position="293"/>
    </location>
</feature>
<reference evidence="2" key="1">
    <citation type="submission" date="2017-12" db="EMBL/GenBank/DDBJ databases">
        <authorList>
            <consortium name="SysMetEx"/>
        </authorList>
    </citation>
    <scope>NUCLEOTIDE SEQUENCE</scope>
    <source>
        <strain evidence="2">Pb_238</strain>
    </source>
</reference>
<organism evidence="2">
    <name type="scientific">Leptospirillum ferriphilum</name>
    <dbReference type="NCBI Taxonomy" id="178606"/>
    <lineage>
        <taxon>Bacteria</taxon>
        <taxon>Pseudomonadati</taxon>
        <taxon>Nitrospirota</taxon>
        <taxon>Nitrospiria</taxon>
        <taxon>Nitrospirales</taxon>
        <taxon>Nitrospiraceae</taxon>
        <taxon>Leptospirillum</taxon>
    </lineage>
</organism>
<accession>A0A2I2MF79</accession>
<sequence length="551" mass="62701">MSMALDSVLVRKLRGMERRFAILSHYGPPGTGSGLSIEFRPDRDQNSIDLHRRRLIVGLRPFIGDSQMDAVVPVAVELAMDQSRWQTLPFDPEAFGCPEPLFLLLEQRKTLLRMESDKSFRTAQRLLLYAKLKSRRLEESDSFRKGKTFILDPYHLGQRVLLSLSGSPVFFPDKRYPARFFLLKPFYGFSRPGSYRKFLLAWGDLFRASDPAERFEETARRGALFREQWHTVFDRHLRPTGSLAQSLGDHPETLPGNPAPRNFQVSPGDSRKSSGNPSSRPVRKEGDAGKKTGGEGLGLEVEDPAEQRGADIPSFEPSPEAVAVFEWNERMIRQEVDSLLRFLKIGLPQEIEDGLVGRLIARKLSEPTFKVMRRPLDPRRPRDLRLLVIMDCSLSMTGDPHYYGAHLIRLIESAHIARVLDVVACSTRYAFRLAPVHLNYLFPDETDGFYTLVPFLESIRGHYDLAVVLTDCQNSDRSLNALEKLRRTIPTVGCYVLPENLGEMAHVPFEQIVEDGRRVFPRAFIHSRSFHGLGRRLALYLNMVRGRGRGC</sequence>
<dbReference type="RefSeq" id="WP_036081374.1">
    <property type="nucleotide sequence ID" value="NZ_JPGK01000003.1"/>
</dbReference>
<dbReference type="EMBL" id="LT966316">
    <property type="protein sequence ID" value="SOU91856.1"/>
    <property type="molecule type" value="Genomic_DNA"/>
</dbReference>
<name>A0A2I2MF79_9BACT</name>
<gene>
    <name evidence="2" type="ORF">LFTS_00475</name>
</gene>
<proteinExistence type="predicted"/>